<dbReference type="PANTHER" id="PTHR42928">
    <property type="entry name" value="TRICARBOXYLATE-BINDING PROTEIN"/>
    <property type="match status" value="1"/>
</dbReference>
<reference evidence="4" key="1">
    <citation type="submission" date="2016-10" db="EMBL/GenBank/DDBJ databases">
        <authorList>
            <person name="Varghese N."/>
            <person name="Submissions S."/>
        </authorList>
    </citation>
    <scope>NUCLEOTIDE SEQUENCE [LARGE SCALE GENOMIC DNA]</scope>
    <source>
        <strain evidence="4">EPL6</strain>
    </source>
</reference>
<dbReference type="InterPro" id="IPR005064">
    <property type="entry name" value="BUG"/>
</dbReference>
<keyword evidence="2" id="KW-0732">Signal</keyword>
<dbReference type="STRING" id="1527607.SAMN05428957_10255"/>
<dbReference type="PANTHER" id="PTHR42928:SF5">
    <property type="entry name" value="BLR1237 PROTEIN"/>
    <property type="match status" value="1"/>
</dbReference>
<keyword evidence="4" id="KW-1185">Reference proteome</keyword>
<dbReference type="AlphaFoldDB" id="A0A1G9Q4B8"/>
<dbReference type="Gene3D" id="3.40.190.10">
    <property type="entry name" value="Periplasmic binding protein-like II"/>
    <property type="match status" value="1"/>
</dbReference>
<dbReference type="EMBL" id="FNHP01000002">
    <property type="protein sequence ID" value="SDM05819.1"/>
    <property type="molecule type" value="Genomic_DNA"/>
</dbReference>
<keyword evidence="3" id="KW-0675">Receptor</keyword>
<organism evidence="3 4">
    <name type="scientific">Oryzisolibacter propanilivorax</name>
    <dbReference type="NCBI Taxonomy" id="1527607"/>
    <lineage>
        <taxon>Bacteria</taxon>
        <taxon>Pseudomonadati</taxon>
        <taxon>Pseudomonadota</taxon>
        <taxon>Betaproteobacteria</taxon>
        <taxon>Burkholderiales</taxon>
        <taxon>Comamonadaceae</taxon>
        <taxon>Oryzisolibacter</taxon>
    </lineage>
</organism>
<dbReference type="OrthoDB" id="8892714at2"/>
<dbReference type="RefSeq" id="WP_091566611.1">
    <property type="nucleotide sequence ID" value="NZ_FNHP01000002.1"/>
</dbReference>
<dbReference type="Proteomes" id="UP000198552">
    <property type="component" value="Unassembled WGS sequence"/>
</dbReference>
<evidence type="ECO:0000256" key="2">
    <source>
        <dbReference type="SAM" id="SignalP"/>
    </source>
</evidence>
<proteinExistence type="inferred from homology"/>
<dbReference type="Gene3D" id="3.40.190.150">
    <property type="entry name" value="Bordetella uptake gene, domain 1"/>
    <property type="match status" value="1"/>
</dbReference>
<dbReference type="CDD" id="cd07012">
    <property type="entry name" value="PBP2_Bug_TTT"/>
    <property type="match status" value="1"/>
</dbReference>
<dbReference type="Pfam" id="PF03401">
    <property type="entry name" value="TctC"/>
    <property type="match status" value="1"/>
</dbReference>
<evidence type="ECO:0000313" key="4">
    <source>
        <dbReference type="Proteomes" id="UP000198552"/>
    </source>
</evidence>
<protein>
    <submittedName>
        <fullName evidence="3">Tripartite-type tricarboxylate transporter, receptor component TctC</fullName>
    </submittedName>
</protein>
<sequence>MPGALKTILPRRRALLLGAAAALAASALPVPASEVGKLYVGFAAGGATDTLARLIAPALSSELGQTFIVENVPGASGMLAAKAVERSTPRQPAYVLYPTMTMLGKVLAGQPSELDKLTPISLLYEQFTLVVVNPQVPGLENVRTLQDLLQVAKAKPGLTYGPMGVGSTGHLTMEWLNSLAGVKMQAVPYKGGAPAMADLLGGHIGVLIADSTVVAPHLNSGKVRAIAVNYPQRMASLPDVPTIQEQGFKEIAGVPWVVLAGPPGMPQQQAAALAKALDKVLAQPELVQAMRAQNVEPRSSSPKEATQLMQGDLALWSRIIKDNHITNN</sequence>
<feature type="signal peptide" evidence="2">
    <location>
        <begin position="1"/>
        <end position="32"/>
    </location>
</feature>
<dbReference type="SUPFAM" id="SSF53850">
    <property type="entry name" value="Periplasmic binding protein-like II"/>
    <property type="match status" value="1"/>
</dbReference>
<accession>A0A1G9Q4B8</accession>
<name>A0A1G9Q4B8_9BURK</name>
<dbReference type="InterPro" id="IPR042100">
    <property type="entry name" value="Bug_dom1"/>
</dbReference>
<comment type="similarity">
    <text evidence="1">Belongs to the UPF0065 (bug) family.</text>
</comment>
<dbReference type="PIRSF" id="PIRSF017082">
    <property type="entry name" value="YflP"/>
    <property type="match status" value="1"/>
</dbReference>
<gene>
    <name evidence="3" type="ORF">SAMN05428957_10255</name>
</gene>
<evidence type="ECO:0000313" key="3">
    <source>
        <dbReference type="EMBL" id="SDM05819.1"/>
    </source>
</evidence>
<evidence type="ECO:0000256" key="1">
    <source>
        <dbReference type="ARBA" id="ARBA00006987"/>
    </source>
</evidence>
<feature type="chain" id="PRO_5011684326" evidence="2">
    <location>
        <begin position="33"/>
        <end position="328"/>
    </location>
</feature>